<feature type="domain" description="Aminotransferase class I/classII large" evidence="2">
    <location>
        <begin position="48"/>
        <end position="441"/>
    </location>
</feature>
<dbReference type="InterPro" id="IPR004839">
    <property type="entry name" value="Aminotransferase_I/II_large"/>
</dbReference>
<gene>
    <name evidence="3" type="ORF">IWZ03DRAFT_184645</name>
</gene>
<proteinExistence type="predicted"/>
<evidence type="ECO:0000256" key="1">
    <source>
        <dbReference type="SAM" id="MobiDB-lite"/>
    </source>
</evidence>
<evidence type="ECO:0000313" key="4">
    <source>
        <dbReference type="Proteomes" id="UP001363622"/>
    </source>
</evidence>
<dbReference type="InterPro" id="IPR015424">
    <property type="entry name" value="PyrdxlP-dep_Trfase"/>
</dbReference>
<feature type="compositionally biased region" description="Basic and acidic residues" evidence="1">
    <location>
        <begin position="465"/>
        <end position="475"/>
    </location>
</feature>
<protein>
    <submittedName>
        <fullName evidence="3">Pyridoxal phosphate-dependent transferase</fullName>
    </submittedName>
</protein>
<dbReference type="GO" id="GO:0016740">
    <property type="term" value="F:transferase activity"/>
    <property type="evidence" value="ECO:0007669"/>
    <property type="project" value="UniProtKB-KW"/>
</dbReference>
<dbReference type="CDD" id="cd00609">
    <property type="entry name" value="AAT_like"/>
    <property type="match status" value="1"/>
</dbReference>
<comment type="caution">
    <text evidence="3">The sequence shown here is derived from an EMBL/GenBank/DDBJ whole genome shotgun (WGS) entry which is preliminary data.</text>
</comment>
<dbReference type="PANTHER" id="PTHR42858:SF1">
    <property type="entry name" value="LD15494P"/>
    <property type="match status" value="1"/>
</dbReference>
<dbReference type="SUPFAM" id="SSF53383">
    <property type="entry name" value="PLP-dependent transferases"/>
    <property type="match status" value="1"/>
</dbReference>
<sequence length="484" mass="53209">MSSSSSSSSSSKPLINLLRGWPSTSLLPASLLKRAADTALTTPSISHLGLLYGPDPGHPHLRKSVAAWLTDFYQPRQPVRDDRICISGGASQNLGCLLQVFTDPVYTRAIWISSPAYMLAFRIFEDAGFNGKLRSVPEDGAGMDVRFLRREIGKTADQEQNRGDRDLPPMLKPKRPWSKIYRHVIYVVPNHSNPSSVSMSLERRQQLVRLARDFDCLVICDDVYDFLQWPAASAPGPGHSDPRRCSLPRIVDIDRFLDGGAERPGSDGFGNVASNGSFSKICGPGLRTGWLEGTRKLAHGVSQAGTTRSGGAPSQLTSTYMSLLLEWGELQQHVYGTLQPALAARYRTMVSAIEKHLVPLGVTFGRPGGEFAGGYFVWLSLPAPLTGVEVARIAREEQKLIVAEGQMFEVPGDSTQIKFPRDVRVCFAWEPEDILEQGIQRLGQVIQQVQRRGKMLSSSDGIQRATDEEGQKETGDGQDGANYW</sequence>
<dbReference type="EMBL" id="JBBPHU010000005">
    <property type="protein sequence ID" value="KAK7517926.1"/>
    <property type="molecule type" value="Genomic_DNA"/>
</dbReference>
<evidence type="ECO:0000313" key="3">
    <source>
        <dbReference type="EMBL" id="KAK7517926.1"/>
    </source>
</evidence>
<organism evidence="3 4">
    <name type="scientific">Phyllosticta citriasiana</name>
    <dbReference type="NCBI Taxonomy" id="595635"/>
    <lineage>
        <taxon>Eukaryota</taxon>
        <taxon>Fungi</taxon>
        <taxon>Dikarya</taxon>
        <taxon>Ascomycota</taxon>
        <taxon>Pezizomycotina</taxon>
        <taxon>Dothideomycetes</taxon>
        <taxon>Dothideomycetes incertae sedis</taxon>
        <taxon>Botryosphaeriales</taxon>
        <taxon>Phyllostictaceae</taxon>
        <taxon>Phyllosticta</taxon>
    </lineage>
</organism>
<dbReference type="Gene3D" id="3.90.1150.10">
    <property type="entry name" value="Aspartate Aminotransferase, domain 1"/>
    <property type="match status" value="1"/>
</dbReference>
<dbReference type="Gene3D" id="3.40.640.10">
    <property type="entry name" value="Type I PLP-dependent aspartate aminotransferase-like (Major domain)"/>
    <property type="match status" value="1"/>
</dbReference>
<name>A0ABR1KN69_9PEZI</name>
<dbReference type="InterPro" id="IPR015422">
    <property type="entry name" value="PyrdxlP-dep_Trfase_small"/>
</dbReference>
<accession>A0ABR1KN69</accession>
<dbReference type="PANTHER" id="PTHR42858">
    <property type="entry name" value="AMINOTRANSFERASE"/>
    <property type="match status" value="1"/>
</dbReference>
<keyword evidence="4" id="KW-1185">Reference proteome</keyword>
<reference evidence="3 4" key="1">
    <citation type="submission" date="2024-04" db="EMBL/GenBank/DDBJ databases">
        <title>Phyllosticta paracitricarpa is synonymous to the EU quarantine fungus P. citricarpa based on phylogenomic analyses.</title>
        <authorList>
            <consortium name="Lawrence Berkeley National Laboratory"/>
            <person name="Van Ingen-Buijs V.A."/>
            <person name="Van Westerhoven A.C."/>
            <person name="Haridas S."/>
            <person name="Skiadas P."/>
            <person name="Martin F."/>
            <person name="Groenewald J.Z."/>
            <person name="Crous P.W."/>
            <person name="Seidl M.F."/>
        </authorList>
    </citation>
    <scope>NUCLEOTIDE SEQUENCE [LARGE SCALE GENOMIC DNA]</scope>
    <source>
        <strain evidence="3 4">CBS 123371</strain>
    </source>
</reference>
<keyword evidence="3" id="KW-0808">Transferase</keyword>
<feature type="region of interest" description="Disordered" evidence="1">
    <location>
        <begin position="456"/>
        <end position="484"/>
    </location>
</feature>
<dbReference type="InterPro" id="IPR015421">
    <property type="entry name" value="PyrdxlP-dep_Trfase_major"/>
</dbReference>
<dbReference type="Proteomes" id="UP001363622">
    <property type="component" value="Unassembled WGS sequence"/>
</dbReference>
<evidence type="ECO:0000259" key="2">
    <source>
        <dbReference type="Pfam" id="PF00155"/>
    </source>
</evidence>
<dbReference type="Pfam" id="PF00155">
    <property type="entry name" value="Aminotran_1_2"/>
    <property type="match status" value="1"/>
</dbReference>